<dbReference type="GO" id="GO:0005829">
    <property type="term" value="C:cytosol"/>
    <property type="evidence" value="ECO:0007669"/>
    <property type="project" value="TreeGrafter"/>
</dbReference>
<reference evidence="3" key="2">
    <citation type="submission" date="2021-03" db="UniProtKB">
        <authorList>
            <consortium name="EnsemblPlants"/>
        </authorList>
    </citation>
    <scope>IDENTIFICATION</scope>
</reference>
<evidence type="ECO:0000259" key="2">
    <source>
        <dbReference type="Pfam" id="PF00389"/>
    </source>
</evidence>
<dbReference type="InterPro" id="IPR050223">
    <property type="entry name" value="D-isomer_2-hydroxyacid_DH"/>
</dbReference>
<dbReference type="Pfam" id="PF00389">
    <property type="entry name" value="2-Hacid_dh"/>
    <property type="match status" value="1"/>
</dbReference>
<dbReference type="EnsemblPlants" id="AUR62017335-RA">
    <property type="protein sequence ID" value="AUR62017335-RA:cds"/>
    <property type="gene ID" value="AUR62017335"/>
</dbReference>
<organism evidence="3 4">
    <name type="scientific">Chenopodium quinoa</name>
    <name type="common">Quinoa</name>
    <dbReference type="NCBI Taxonomy" id="63459"/>
    <lineage>
        <taxon>Eukaryota</taxon>
        <taxon>Viridiplantae</taxon>
        <taxon>Streptophyta</taxon>
        <taxon>Embryophyta</taxon>
        <taxon>Tracheophyta</taxon>
        <taxon>Spermatophyta</taxon>
        <taxon>Magnoliopsida</taxon>
        <taxon>eudicotyledons</taxon>
        <taxon>Gunneridae</taxon>
        <taxon>Pentapetalae</taxon>
        <taxon>Caryophyllales</taxon>
        <taxon>Chenopodiaceae</taxon>
        <taxon>Chenopodioideae</taxon>
        <taxon>Atripliceae</taxon>
        <taxon>Chenopodium</taxon>
    </lineage>
</organism>
<feature type="domain" description="D-isomer specific 2-hydroxyacid dehydrogenase catalytic" evidence="2">
    <location>
        <begin position="78"/>
        <end position="146"/>
    </location>
</feature>
<keyword evidence="1" id="KW-0560">Oxidoreductase</keyword>
<dbReference type="SUPFAM" id="SSF52283">
    <property type="entry name" value="Formate/glycerate dehydrogenase catalytic domain-like"/>
    <property type="match status" value="1"/>
</dbReference>
<protein>
    <recommendedName>
        <fullName evidence="2">D-isomer specific 2-hydroxyacid dehydrogenase catalytic domain-containing protein</fullName>
    </recommendedName>
</protein>
<dbReference type="InterPro" id="IPR006139">
    <property type="entry name" value="D-isomer_2_OHA_DH_cat_dom"/>
</dbReference>
<dbReference type="Gramene" id="AUR62017335-RA">
    <property type="protein sequence ID" value="AUR62017335-RA:cds"/>
    <property type="gene ID" value="AUR62017335"/>
</dbReference>
<evidence type="ECO:0000313" key="3">
    <source>
        <dbReference type="EnsemblPlants" id="AUR62017335-RA:cds"/>
    </source>
</evidence>
<dbReference type="Gene3D" id="3.40.50.720">
    <property type="entry name" value="NAD(P)-binding Rossmann-like Domain"/>
    <property type="match status" value="1"/>
</dbReference>
<dbReference type="GO" id="GO:0016618">
    <property type="term" value="F:hydroxypyruvate reductase [NAD(P)H] activity"/>
    <property type="evidence" value="ECO:0007669"/>
    <property type="project" value="TreeGrafter"/>
</dbReference>
<name>A0A803LQV6_CHEQI</name>
<dbReference type="GO" id="GO:0051287">
    <property type="term" value="F:NAD binding"/>
    <property type="evidence" value="ECO:0007669"/>
    <property type="project" value="InterPro"/>
</dbReference>
<accession>A0A803LQV6</accession>
<proteinExistence type="predicted"/>
<dbReference type="PANTHER" id="PTHR10996:SF268">
    <property type="entry name" value="GLYOXYLATE_HYDROXYPYRUVATE REDUCTASE HPR3"/>
    <property type="match status" value="1"/>
</dbReference>
<keyword evidence="4" id="KW-1185">Reference proteome</keyword>
<dbReference type="Proteomes" id="UP000596660">
    <property type="component" value="Unplaced"/>
</dbReference>
<sequence length="189" mass="21250">MESEEGGDGVNYSGNFFTDTFFPTFDDDVTWADGVSIKLGFILVKSSYNKTRDGRPYRYLRCDRSRRSKLRDLENAIRKDTKTKANGCPFYIKIYYDDTLDCLPSLECVVAHSVGYDHIDLSECRRRGISVANVGDAFSDDVADCAVGLLIDVLRKVSAAHRFVRAGSWPEQVAFPLGSRVSGLSFLWF</sequence>
<dbReference type="GO" id="GO:0030267">
    <property type="term" value="F:glyoxylate reductase (NADPH) activity"/>
    <property type="evidence" value="ECO:0007669"/>
    <property type="project" value="TreeGrafter"/>
</dbReference>
<dbReference type="PANTHER" id="PTHR10996">
    <property type="entry name" value="2-HYDROXYACID DEHYDROGENASE-RELATED"/>
    <property type="match status" value="1"/>
</dbReference>
<reference evidence="3" key="1">
    <citation type="journal article" date="2017" name="Nature">
        <title>The genome of Chenopodium quinoa.</title>
        <authorList>
            <person name="Jarvis D.E."/>
            <person name="Ho Y.S."/>
            <person name="Lightfoot D.J."/>
            <person name="Schmoeckel S.M."/>
            <person name="Li B."/>
            <person name="Borm T.J.A."/>
            <person name="Ohyanagi H."/>
            <person name="Mineta K."/>
            <person name="Michell C.T."/>
            <person name="Saber N."/>
            <person name="Kharbatia N.M."/>
            <person name="Rupper R.R."/>
            <person name="Sharp A.R."/>
            <person name="Dally N."/>
            <person name="Boughton B.A."/>
            <person name="Woo Y.H."/>
            <person name="Gao G."/>
            <person name="Schijlen E.G.W.M."/>
            <person name="Guo X."/>
            <person name="Momin A.A."/>
            <person name="Negrao S."/>
            <person name="Al-Babili S."/>
            <person name="Gehring C."/>
            <person name="Roessner U."/>
            <person name="Jung C."/>
            <person name="Murphy K."/>
            <person name="Arold S.T."/>
            <person name="Gojobori T."/>
            <person name="van der Linden C.G."/>
            <person name="van Loo E.N."/>
            <person name="Jellen E.N."/>
            <person name="Maughan P.J."/>
            <person name="Tester M."/>
        </authorList>
    </citation>
    <scope>NUCLEOTIDE SEQUENCE [LARGE SCALE GENOMIC DNA]</scope>
    <source>
        <strain evidence="3">cv. PI 614886</strain>
    </source>
</reference>
<dbReference type="AlphaFoldDB" id="A0A803LQV6"/>
<evidence type="ECO:0000256" key="1">
    <source>
        <dbReference type="ARBA" id="ARBA00023002"/>
    </source>
</evidence>
<evidence type="ECO:0000313" key="4">
    <source>
        <dbReference type="Proteomes" id="UP000596660"/>
    </source>
</evidence>